<accession>A0AAV7FTU0</accession>
<comment type="caution">
    <text evidence="1">The sequence shown here is derived from an EMBL/GenBank/DDBJ whole genome shotgun (WGS) entry which is preliminary data.</text>
</comment>
<gene>
    <name evidence="1" type="ORF">IEQ34_023714</name>
</gene>
<dbReference type="AlphaFoldDB" id="A0AAV7FTU0"/>
<name>A0AAV7FTU0_DENCH</name>
<reference evidence="1 2" key="1">
    <citation type="journal article" date="2021" name="Hortic Res">
        <title>Chromosome-scale assembly of the Dendrobium chrysotoxum genome enhances the understanding of orchid evolution.</title>
        <authorList>
            <person name="Zhang Y."/>
            <person name="Zhang G.Q."/>
            <person name="Zhang D."/>
            <person name="Liu X.D."/>
            <person name="Xu X.Y."/>
            <person name="Sun W.H."/>
            <person name="Yu X."/>
            <person name="Zhu X."/>
            <person name="Wang Z.W."/>
            <person name="Zhao X."/>
            <person name="Zhong W.Y."/>
            <person name="Chen H."/>
            <person name="Yin W.L."/>
            <person name="Huang T."/>
            <person name="Niu S.C."/>
            <person name="Liu Z.J."/>
        </authorList>
    </citation>
    <scope>NUCLEOTIDE SEQUENCE [LARGE SCALE GENOMIC DNA]</scope>
    <source>
        <strain evidence="1">Lindl</strain>
    </source>
</reference>
<organism evidence="1 2">
    <name type="scientific">Dendrobium chrysotoxum</name>
    <name type="common">Orchid</name>
    <dbReference type="NCBI Taxonomy" id="161865"/>
    <lineage>
        <taxon>Eukaryota</taxon>
        <taxon>Viridiplantae</taxon>
        <taxon>Streptophyta</taxon>
        <taxon>Embryophyta</taxon>
        <taxon>Tracheophyta</taxon>
        <taxon>Spermatophyta</taxon>
        <taxon>Magnoliopsida</taxon>
        <taxon>Liliopsida</taxon>
        <taxon>Asparagales</taxon>
        <taxon>Orchidaceae</taxon>
        <taxon>Epidendroideae</taxon>
        <taxon>Malaxideae</taxon>
        <taxon>Dendrobiinae</taxon>
        <taxon>Dendrobium</taxon>
    </lineage>
</organism>
<proteinExistence type="predicted"/>
<keyword evidence="2" id="KW-1185">Reference proteome</keyword>
<protein>
    <submittedName>
        <fullName evidence="1">Uncharacterized protein</fullName>
    </submittedName>
</protein>
<evidence type="ECO:0000313" key="1">
    <source>
        <dbReference type="EMBL" id="KAH0447451.1"/>
    </source>
</evidence>
<dbReference type="EMBL" id="JAGFBR010000090">
    <property type="protein sequence ID" value="KAH0447451.1"/>
    <property type="molecule type" value="Genomic_DNA"/>
</dbReference>
<evidence type="ECO:0000313" key="2">
    <source>
        <dbReference type="Proteomes" id="UP000775213"/>
    </source>
</evidence>
<sequence>MSPKNEFISEARSVSFKDQARSEEDLVYFIQKNGKSGKEASASQFGKHREKRCVAKKEGLIPWECPISQSQFQFPFKKQYQNELFLGRNPSFSLLVLYLTRAEKTTQNKKKSIFKRFSYRLLSREQTAIVRLSILFFMAGLETSEEDHHLYPDRTPLLSVEWTGRRPKQSNKQERASDDKGCDFLIRENLPAEDLLERKQDDLKKSWVPARAETGQAGIELDDAFKG</sequence>
<dbReference type="Proteomes" id="UP000775213">
    <property type="component" value="Unassembled WGS sequence"/>
</dbReference>